<sequence>MDGQDLASVWTRTITALSEGELPPSYRAWLPMVRPLALVEGTALLAAPNEFAKDALETRLRALITQ</sequence>
<dbReference type="Gene3D" id="3.30.300.180">
    <property type="match status" value="1"/>
</dbReference>
<gene>
    <name evidence="2" type="ORF">ACFQ07_22325</name>
</gene>
<accession>A0ABW3CLX4</accession>
<dbReference type="InterPro" id="IPR024633">
    <property type="entry name" value="DnaA_N_dom"/>
</dbReference>
<dbReference type="Pfam" id="PF11638">
    <property type="entry name" value="DnaA_N"/>
    <property type="match status" value="1"/>
</dbReference>
<keyword evidence="3" id="KW-1185">Reference proteome</keyword>
<evidence type="ECO:0000259" key="1">
    <source>
        <dbReference type="Pfam" id="PF11638"/>
    </source>
</evidence>
<evidence type="ECO:0000313" key="3">
    <source>
        <dbReference type="Proteomes" id="UP001597083"/>
    </source>
</evidence>
<feature type="domain" description="DnaA N-terminal" evidence="1">
    <location>
        <begin position="8"/>
        <end position="65"/>
    </location>
</feature>
<evidence type="ECO:0000313" key="2">
    <source>
        <dbReference type="EMBL" id="MFD0854994.1"/>
    </source>
</evidence>
<organism evidence="2 3">
    <name type="scientific">Actinomadura adrarensis</name>
    <dbReference type="NCBI Taxonomy" id="1819600"/>
    <lineage>
        <taxon>Bacteria</taxon>
        <taxon>Bacillati</taxon>
        <taxon>Actinomycetota</taxon>
        <taxon>Actinomycetes</taxon>
        <taxon>Streptosporangiales</taxon>
        <taxon>Thermomonosporaceae</taxon>
        <taxon>Actinomadura</taxon>
    </lineage>
</organism>
<feature type="non-terminal residue" evidence="2">
    <location>
        <position position="66"/>
    </location>
</feature>
<dbReference type="Proteomes" id="UP001597083">
    <property type="component" value="Unassembled WGS sequence"/>
</dbReference>
<name>A0ABW3CLX4_9ACTN</name>
<proteinExistence type="predicted"/>
<comment type="caution">
    <text evidence="2">The sequence shown here is derived from an EMBL/GenBank/DDBJ whole genome shotgun (WGS) entry which is preliminary data.</text>
</comment>
<protein>
    <submittedName>
        <fullName evidence="2">DnaA N-terminal domain-containing protein</fullName>
    </submittedName>
</protein>
<dbReference type="InterPro" id="IPR038454">
    <property type="entry name" value="DnaA_N_sf"/>
</dbReference>
<dbReference type="EMBL" id="JBHTIR010003304">
    <property type="protein sequence ID" value="MFD0854994.1"/>
    <property type="molecule type" value="Genomic_DNA"/>
</dbReference>
<reference evidence="3" key="1">
    <citation type="journal article" date="2019" name="Int. J. Syst. Evol. Microbiol.">
        <title>The Global Catalogue of Microorganisms (GCM) 10K type strain sequencing project: providing services to taxonomists for standard genome sequencing and annotation.</title>
        <authorList>
            <consortium name="The Broad Institute Genomics Platform"/>
            <consortium name="The Broad Institute Genome Sequencing Center for Infectious Disease"/>
            <person name="Wu L."/>
            <person name="Ma J."/>
        </authorList>
    </citation>
    <scope>NUCLEOTIDE SEQUENCE [LARGE SCALE GENOMIC DNA]</scope>
    <source>
        <strain evidence="3">JCM 31696</strain>
    </source>
</reference>